<dbReference type="HAMAP" id="MF_00272">
    <property type="entry name" value="GcvH"/>
    <property type="match status" value="1"/>
</dbReference>
<evidence type="ECO:0000259" key="5">
    <source>
        <dbReference type="PROSITE" id="PS50968"/>
    </source>
</evidence>
<comment type="cofactor">
    <cofactor evidence="3">
        <name>(R)-lipoate</name>
        <dbReference type="ChEBI" id="CHEBI:83088"/>
    </cofactor>
    <text evidence="3">Binds 1 lipoyl cofactor covalently.</text>
</comment>
<feature type="modified residue" description="N6-lipoyllysine" evidence="3 4">
    <location>
        <position position="57"/>
    </location>
</feature>
<sequence>MKFTEEHLWMRVEDDMVIVGITEFAAAELGEIAFVELPEEGDAVARDDDCAVIESDKASSDILAPIAGEIADVNTALTKNPGLLVDDPVGDGWLFAIMPEDMDELEEFMSEGEYKKFAG</sequence>
<proteinExistence type="inferred from homology"/>
<protein>
    <recommendedName>
        <fullName evidence="3">Glycine cleavage system H protein</fullName>
    </recommendedName>
</protein>
<dbReference type="GeneID" id="97892337"/>
<dbReference type="EMBL" id="FOTF01000003">
    <property type="protein sequence ID" value="SFK85607.1"/>
    <property type="molecule type" value="Genomic_DNA"/>
</dbReference>
<gene>
    <name evidence="3" type="primary">gcvH</name>
    <name evidence="6" type="ORF">SAMN04488004_10358</name>
</gene>
<dbReference type="InterPro" id="IPR000089">
    <property type="entry name" value="Biotin_lipoyl"/>
</dbReference>
<dbReference type="PANTHER" id="PTHR11715:SF3">
    <property type="entry name" value="GLYCINE CLEAVAGE SYSTEM H PROTEIN-RELATED"/>
    <property type="match status" value="1"/>
</dbReference>
<reference evidence="7" key="1">
    <citation type="submission" date="2016-10" db="EMBL/GenBank/DDBJ databases">
        <authorList>
            <person name="Varghese N."/>
            <person name="Submissions S."/>
        </authorList>
    </citation>
    <scope>NUCLEOTIDE SEQUENCE [LARGE SCALE GENOMIC DNA]</scope>
    <source>
        <strain evidence="7">DSM 16199</strain>
    </source>
</reference>
<comment type="function">
    <text evidence="3">The glycine cleavage system catalyzes the degradation of glycine. The H protein shuttles the methylamine group of glycine from the P protein to the T protein.</text>
</comment>
<dbReference type="Gene3D" id="2.40.50.100">
    <property type="match status" value="1"/>
</dbReference>
<dbReference type="PROSITE" id="PS00189">
    <property type="entry name" value="LIPOYL"/>
    <property type="match status" value="1"/>
</dbReference>
<dbReference type="GO" id="GO:0019464">
    <property type="term" value="P:glycine decarboxylation via glycine cleavage system"/>
    <property type="evidence" value="ECO:0007669"/>
    <property type="project" value="UniProtKB-UniRule"/>
</dbReference>
<evidence type="ECO:0000256" key="4">
    <source>
        <dbReference type="PIRSR" id="PIRSR617453-50"/>
    </source>
</evidence>
<evidence type="ECO:0000313" key="6">
    <source>
        <dbReference type="EMBL" id="SFK85607.1"/>
    </source>
</evidence>
<comment type="subunit">
    <text evidence="3">The glycine cleavage system is composed of four proteins: P, T, L and H.</text>
</comment>
<dbReference type="PANTHER" id="PTHR11715">
    <property type="entry name" value="GLYCINE CLEAVAGE SYSTEM H PROTEIN"/>
    <property type="match status" value="1"/>
</dbReference>
<dbReference type="GO" id="GO:0005737">
    <property type="term" value="C:cytoplasm"/>
    <property type="evidence" value="ECO:0007669"/>
    <property type="project" value="TreeGrafter"/>
</dbReference>
<evidence type="ECO:0000313" key="7">
    <source>
        <dbReference type="Proteomes" id="UP000199550"/>
    </source>
</evidence>
<feature type="domain" description="Lipoyl-binding" evidence="5">
    <location>
        <begin position="16"/>
        <end position="98"/>
    </location>
</feature>
<dbReference type="NCBIfam" id="TIGR00527">
    <property type="entry name" value="gcvH"/>
    <property type="match status" value="1"/>
</dbReference>
<dbReference type="InterPro" id="IPR002930">
    <property type="entry name" value="GCV_H"/>
</dbReference>
<evidence type="ECO:0000256" key="1">
    <source>
        <dbReference type="ARBA" id="ARBA00009249"/>
    </source>
</evidence>
<dbReference type="InterPro" id="IPR003016">
    <property type="entry name" value="2-oxoA_DH_lipoyl-BS"/>
</dbReference>
<organism evidence="6 7">
    <name type="scientific">Loktanella salsilacus</name>
    <dbReference type="NCBI Taxonomy" id="195913"/>
    <lineage>
        <taxon>Bacteria</taxon>
        <taxon>Pseudomonadati</taxon>
        <taxon>Pseudomonadota</taxon>
        <taxon>Alphaproteobacteria</taxon>
        <taxon>Rhodobacterales</taxon>
        <taxon>Roseobacteraceae</taxon>
        <taxon>Loktanella</taxon>
    </lineage>
</organism>
<dbReference type="PROSITE" id="PS50968">
    <property type="entry name" value="BIOTINYL_LIPOYL"/>
    <property type="match status" value="1"/>
</dbReference>
<dbReference type="GO" id="GO:0005960">
    <property type="term" value="C:glycine cleavage complex"/>
    <property type="evidence" value="ECO:0007669"/>
    <property type="project" value="InterPro"/>
</dbReference>
<dbReference type="STRING" id="195913.SAMN04488004_10358"/>
<dbReference type="Pfam" id="PF01597">
    <property type="entry name" value="GCV_H"/>
    <property type="match status" value="1"/>
</dbReference>
<accession>A0A1I4CZG6</accession>
<dbReference type="RefSeq" id="WP_090185504.1">
    <property type="nucleotide sequence ID" value="NZ_CAXIDI010000001.1"/>
</dbReference>
<dbReference type="AlphaFoldDB" id="A0A1I4CZG6"/>
<comment type="similarity">
    <text evidence="1 3">Belongs to the GcvH family.</text>
</comment>
<dbReference type="InterPro" id="IPR011053">
    <property type="entry name" value="Single_hybrid_motif"/>
</dbReference>
<dbReference type="GO" id="GO:0009249">
    <property type="term" value="P:protein lipoylation"/>
    <property type="evidence" value="ECO:0007669"/>
    <property type="project" value="TreeGrafter"/>
</dbReference>
<dbReference type="InterPro" id="IPR033753">
    <property type="entry name" value="GCV_H/Fam206"/>
</dbReference>
<keyword evidence="7" id="KW-1185">Reference proteome</keyword>
<evidence type="ECO:0000256" key="2">
    <source>
        <dbReference type="ARBA" id="ARBA00022823"/>
    </source>
</evidence>
<evidence type="ECO:0000256" key="3">
    <source>
        <dbReference type="HAMAP-Rule" id="MF_00272"/>
    </source>
</evidence>
<dbReference type="Proteomes" id="UP000199550">
    <property type="component" value="Unassembled WGS sequence"/>
</dbReference>
<keyword evidence="2 3" id="KW-0450">Lipoyl</keyword>
<dbReference type="InterPro" id="IPR017453">
    <property type="entry name" value="GCV_H_sub"/>
</dbReference>
<name>A0A1I4CZG6_9RHOB</name>
<dbReference type="CDD" id="cd06848">
    <property type="entry name" value="GCS_H"/>
    <property type="match status" value="1"/>
</dbReference>
<dbReference type="SUPFAM" id="SSF51230">
    <property type="entry name" value="Single hybrid motif"/>
    <property type="match status" value="1"/>
</dbReference>
<dbReference type="NCBIfam" id="NF002270">
    <property type="entry name" value="PRK01202.1"/>
    <property type="match status" value="1"/>
</dbReference>
<dbReference type="OrthoDB" id="9796712at2"/>